<dbReference type="OrthoDB" id="417877at2759"/>
<gene>
    <name evidence="5" type="ORF">KVT40_005553</name>
</gene>
<keyword evidence="6" id="KW-1185">Reference proteome</keyword>
<dbReference type="InterPro" id="IPR036188">
    <property type="entry name" value="FAD/NAD-bd_sf"/>
</dbReference>
<evidence type="ECO:0000259" key="4">
    <source>
        <dbReference type="Pfam" id="PF01494"/>
    </source>
</evidence>
<dbReference type="EMBL" id="JAESVG020000006">
    <property type="protein sequence ID" value="KAG8626608.1"/>
    <property type="molecule type" value="Genomic_DNA"/>
</dbReference>
<dbReference type="PRINTS" id="PR00420">
    <property type="entry name" value="RNGMNOXGNASE"/>
</dbReference>
<dbReference type="SUPFAM" id="SSF51905">
    <property type="entry name" value="FAD/NAD(P)-binding domain"/>
    <property type="match status" value="1"/>
</dbReference>
<name>A0A8K0PGQ2_9PEZI</name>
<keyword evidence="3" id="KW-0560">Oxidoreductase</keyword>
<keyword evidence="2" id="KW-0274">FAD</keyword>
<dbReference type="GO" id="GO:0016491">
    <property type="term" value="F:oxidoreductase activity"/>
    <property type="evidence" value="ECO:0007669"/>
    <property type="project" value="UniProtKB-KW"/>
</dbReference>
<reference evidence="5" key="1">
    <citation type="submission" date="2021-07" db="EMBL/GenBank/DDBJ databases">
        <title>Elsinoe batatas strain:CRI-CJ2 Genome sequencing and assembly.</title>
        <authorList>
            <person name="Huang L."/>
        </authorList>
    </citation>
    <scope>NUCLEOTIDE SEQUENCE</scope>
    <source>
        <strain evidence="5">CRI-CJ2</strain>
    </source>
</reference>
<evidence type="ECO:0000313" key="6">
    <source>
        <dbReference type="Proteomes" id="UP000809789"/>
    </source>
</evidence>
<dbReference type="AlphaFoldDB" id="A0A8K0PGQ2"/>
<dbReference type="SUPFAM" id="SSF54373">
    <property type="entry name" value="FAD-linked reductases, C-terminal domain"/>
    <property type="match status" value="1"/>
</dbReference>
<sequence length="431" mass="48001">MLPIIRADSPHPTPTPLRIAIIGGGIGGLYCALSLHHHCGSRASMTVYERAAEFKEIGAGVGLGINAAKLIHAVGLGEKLNAVGGRRNGVWISFRRYDDSGEIVTVRVDDKGFVRQCPVARSDLLDLMKGAVEERDAARLLTGKRFVEVEEEGEGVKVRFEDGTVDEADVVIGADGIHSNVRAHFARDEPIYSGRVAYRATVPTSDLEGWWPFETYSILWSGKRRHFLVFPISANKTLNIVAFTNTKAEDARDVAESWVSTCERKEVEEAYEGFDEVVQKLIKLMPEEPSRWKINDRAPLGKWHYMGGNVVLLGDAAHAMLPHMGAGAGQALEDGWILGRALGERVNGTDKSQLQDLESCAAFYQKVRLPRAQKVQEKSRDTGNAYDMYTEQMRDKDFEECIPLMAEKMSSQMKFVWEAELDQIYDQAKQQ</sequence>
<dbReference type="GO" id="GO:0071949">
    <property type="term" value="F:FAD binding"/>
    <property type="evidence" value="ECO:0007669"/>
    <property type="project" value="InterPro"/>
</dbReference>
<organism evidence="5 6">
    <name type="scientific">Elsinoe batatas</name>
    <dbReference type="NCBI Taxonomy" id="2601811"/>
    <lineage>
        <taxon>Eukaryota</taxon>
        <taxon>Fungi</taxon>
        <taxon>Dikarya</taxon>
        <taxon>Ascomycota</taxon>
        <taxon>Pezizomycotina</taxon>
        <taxon>Dothideomycetes</taxon>
        <taxon>Dothideomycetidae</taxon>
        <taxon>Myriangiales</taxon>
        <taxon>Elsinoaceae</taxon>
        <taxon>Elsinoe</taxon>
    </lineage>
</organism>
<dbReference type="PANTHER" id="PTHR46720:SF1">
    <property type="entry name" value="HYDROXYLASE, PUTATIVE (AFU_ORTHOLOGUE AFUA_8G06050)-RELATED"/>
    <property type="match status" value="1"/>
</dbReference>
<dbReference type="Pfam" id="PF01494">
    <property type="entry name" value="FAD_binding_3"/>
    <property type="match status" value="1"/>
</dbReference>
<evidence type="ECO:0000256" key="3">
    <source>
        <dbReference type="ARBA" id="ARBA00023002"/>
    </source>
</evidence>
<protein>
    <recommendedName>
        <fullName evidence="4">FAD-binding domain-containing protein</fullName>
    </recommendedName>
</protein>
<proteinExistence type="predicted"/>
<dbReference type="Gene3D" id="3.50.50.60">
    <property type="entry name" value="FAD/NAD(P)-binding domain"/>
    <property type="match status" value="1"/>
</dbReference>
<keyword evidence="1" id="KW-0285">Flavoprotein</keyword>
<evidence type="ECO:0000256" key="2">
    <source>
        <dbReference type="ARBA" id="ARBA00022827"/>
    </source>
</evidence>
<evidence type="ECO:0000313" key="5">
    <source>
        <dbReference type="EMBL" id="KAG8626608.1"/>
    </source>
</evidence>
<dbReference type="GO" id="GO:0044550">
    <property type="term" value="P:secondary metabolite biosynthetic process"/>
    <property type="evidence" value="ECO:0007669"/>
    <property type="project" value="TreeGrafter"/>
</dbReference>
<dbReference type="InterPro" id="IPR002938">
    <property type="entry name" value="FAD-bd"/>
</dbReference>
<dbReference type="InterPro" id="IPR051104">
    <property type="entry name" value="FAD_monoxygenase"/>
</dbReference>
<dbReference type="PANTHER" id="PTHR46720">
    <property type="entry name" value="HYDROXYLASE, PUTATIVE (AFU_ORTHOLOGUE AFUA_3G01460)-RELATED"/>
    <property type="match status" value="1"/>
</dbReference>
<feature type="domain" description="FAD-binding" evidence="4">
    <location>
        <begin position="19"/>
        <end position="377"/>
    </location>
</feature>
<dbReference type="Proteomes" id="UP000809789">
    <property type="component" value="Unassembled WGS sequence"/>
</dbReference>
<accession>A0A8K0PGQ2</accession>
<comment type="caution">
    <text evidence="5">The sequence shown here is derived from an EMBL/GenBank/DDBJ whole genome shotgun (WGS) entry which is preliminary data.</text>
</comment>
<evidence type="ECO:0000256" key="1">
    <source>
        <dbReference type="ARBA" id="ARBA00022630"/>
    </source>
</evidence>